<evidence type="ECO:0000313" key="14">
    <source>
        <dbReference type="EMBL" id="MBA9078775.1"/>
    </source>
</evidence>
<dbReference type="InterPro" id="IPR045886">
    <property type="entry name" value="ThiF/MoeB/HesA"/>
</dbReference>
<dbReference type="Gene3D" id="3.40.250.10">
    <property type="entry name" value="Rhodanese-like domain"/>
    <property type="match status" value="1"/>
</dbReference>
<dbReference type="Pfam" id="PF00581">
    <property type="entry name" value="Rhodanese"/>
    <property type="match status" value="1"/>
</dbReference>
<dbReference type="PANTHER" id="PTHR10953:SF102">
    <property type="entry name" value="ADENYLYLTRANSFERASE AND SULFURTRANSFERASE MOCS3"/>
    <property type="match status" value="1"/>
</dbReference>
<dbReference type="GO" id="GO:0061605">
    <property type="term" value="F:molybdopterin-synthase adenylyltransferase activity"/>
    <property type="evidence" value="ECO:0007669"/>
    <property type="project" value="UniProtKB-EC"/>
</dbReference>
<dbReference type="RefSeq" id="WP_182513889.1">
    <property type="nucleotide sequence ID" value="NZ_JACJIQ010000015.1"/>
</dbReference>
<dbReference type="FunFam" id="3.40.50.720:FF:000033">
    <property type="entry name" value="Adenylyltransferase and sulfurtransferase MOCS3"/>
    <property type="match status" value="1"/>
</dbReference>
<dbReference type="EC" id="2.7.7.80" evidence="8"/>
<evidence type="ECO:0000256" key="8">
    <source>
        <dbReference type="ARBA" id="ARBA00066884"/>
    </source>
</evidence>
<organism evidence="14 15">
    <name type="scientific">Rufibacter quisquiliarum</name>
    <dbReference type="NCBI Taxonomy" id="1549639"/>
    <lineage>
        <taxon>Bacteria</taxon>
        <taxon>Pseudomonadati</taxon>
        <taxon>Bacteroidota</taxon>
        <taxon>Cytophagia</taxon>
        <taxon>Cytophagales</taxon>
        <taxon>Hymenobacteraceae</taxon>
        <taxon>Rufibacter</taxon>
    </lineage>
</organism>
<evidence type="ECO:0000256" key="12">
    <source>
        <dbReference type="ARBA" id="ARBA00078531"/>
    </source>
</evidence>
<dbReference type="SMART" id="SM00450">
    <property type="entry name" value="RHOD"/>
    <property type="match status" value="1"/>
</dbReference>
<dbReference type="InterPro" id="IPR035985">
    <property type="entry name" value="Ubiquitin-activating_enz"/>
</dbReference>
<keyword evidence="3" id="KW-0547">Nucleotide-binding</keyword>
<dbReference type="SUPFAM" id="SSF69572">
    <property type="entry name" value="Activating enzymes of the ubiquitin-like proteins"/>
    <property type="match status" value="1"/>
</dbReference>
<comment type="caution">
    <text evidence="14">The sequence shown here is derived from an EMBL/GenBank/DDBJ whole genome shotgun (WGS) entry which is preliminary data.</text>
</comment>
<dbReference type="CDD" id="cd00158">
    <property type="entry name" value="RHOD"/>
    <property type="match status" value="1"/>
</dbReference>
<evidence type="ECO:0000256" key="5">
    <source>
        <dbReference type="ARBA" id="ARBA00052218"/>
    </source>
</evidence>
<dbReference type="AlphaFoldDB" id="A0A839GTI9"/>
<dbReference type="GO" id="GO:0008146">
    <property type="term" value="F:sulfotransferase activity"/>
    <property type="evidence" value="ECO:0007669"/>
    <property type="project" value="TreeGrafter"/>
</dbReference>
<name>A0A839GTI9_9BACT</name>
<comment type="subunit">
    <text evidence="7">Homodimer. Forms a stable heterotetrameric complex of 2 MoeB and 2 MoaD during adenylation of MoaD.</text>
</comment>
<accession>A0A839GTI9</accession>
<keyword evidence="2 14" id="KW-0808">Transferase</keyword>
<keyword evidence="4" id="KW-0067">ATP-binding</keyword>
<dbReference type="InterPro" id="IPR001763">
    <property type="entry name" value="Rhodanese-like_dom"/>
</dbReference>
<dbReference type="Gene3D" id="3.40.50.720">
    <property type="entry name" value="NAD(P)-binding Rossmann-like Domain"/>
    <property type="match status" value="1"/>
</dbReference>
<evidence type="ECO:0000256" key="9">
    <source>
        <dbReference type="ARBA" id="ARBA00073635"/>
    </source>
</evidence>
<evidence type="ECO:0000313" key="15">
    <source>
        <dbReference type="Proteomes" id="UP000563094"/>
    </source>
</evidence>
<evidence type="ECO:0000256" key="2">
    <source>
        <dbReference type="ARBA" id="ARBA00022679"/>
    </source>
</evidence>
<dbReference type="InterPro" id="IPR036873">
    <property type="entry name" value="Rhodanese-like_dom_sf"/>
</dbReference>
<dbReference type="GO" id="GO:0005829">
    <property type="term" value="C:cytosol"/>
    <property type="evidence" value="ECO:0007669"/>
    <property type="project" value="TreeGrafter"/>
</dbReference>
<keyword evidence="14" id="KW-0548">Nucleotidyltransferase</keyword>
<evidence type="ECO:0000256" key="1">
    <source>
        <dbReference type="ARBA" id="ARBA00009919"/>
    </source>
</evidence>
<dbReference type="GO" id="GO:0005524">
    <property type="term" value="F:ATP binding"/>
    <property type="evidence" value="ECO:0007669"/>
    <property type="project" value="UniProtKB-KW"/>
</dbReference>
<dbReference type="GO" id="GO:0008641">
    <property type="term" value="F:ubiquitin-like modifier activating enzyme activity"/>
    <property type="evidence" value="ECO:0007669"/>
    <property type="project" value="InterPro"/>
</dbReference>
<proteinExistence type="inferred from homology"/>
<evidence type="ECO:0000256" key="10">
    <source>
        <dbReference type="ARBA" id="ARBA00075110"/>
    </source>
</evidence>
<evidence type="ECO:0000256" key="11">
    <source>
        <dbReference type="ARBA" id="ARBA00075328"/>
    </source>
</evidence>
<comment type="similarity">
    <text evidence="1">Belongs to the HesA/MoeB/ThiF family.</text>
</comment>
<evidence type="ECO:0000259" key="13">
    <source>
        <dbReference type="PROSITE" id="PS50206"/>
    </source>
</evidence>
<comment type="catalytic activity">
    <reaction evidence="5">
        <text>[molybdopterin-synthase sulfur-carrier protein]-C-terminal Gly-Gly + ATP + H(+) = [molybdopterin-synthase sulfur-carrier protein]-C-terminal Gly-Gly-AMP + diphosphate</text>
        <dbReference type="Rhea" id="RHEA:43616"/>
        <dbReference type="Rhea" id="RHEA-COMP:12159"/>
        <dbReference type="Rhea" id="RHEA-COMP:12202"/>
        <dbReference type="ChEBI" id="CHEBI:15378"/>
        <dbReference type="ChEBI" id="CHEBI:30616"/>
        <dbReference type="ChEBI" id="CHEBI:33019"/>
        <dbReference type="ChEBI" id="CHEBI:90618"/>
        <dbReference type="ChEBI" id="CHEBI:90778"/>
        <dbReference type="EC" id="2.7.7.80"/>
    </reaction>
</comment>
<evidence type="ECO:0000256" key="6">
    <source>
        <dbReference type="ARBA" id="ARBA00055169"/>
    </source>
</evidence>
<dbReference type="InterPro" id="IPR000594">
    <property type="entry name" value="ThiF_NAD_FAD-bd"/>
</dbReference>
<protein>
    <recommendedName>
        <fullName evidence="9">Molybdopterin-synthase adenylyltransferase</fullName>
        <ecNumber evidence="8">2.7.7.80</ecNumber>
    </recommendedName>
    <alternativeName>
        <fullName evidence="12">MoaD protein adenylase</fullName>
    </alternativeName>
    <alternativeName>
        <fullName evidence="10">Molybdopterin-converting factor subunit 1 adenylase</fullName>
    </alternativeName>
    <alternativeName>
        <fullName evidence="11">Sulfur carrier protein MoaD adenylyltransferase</fullName>
    </alternativeName>
</protein>
<dbReference type="Pfam" id="PF00899">
    <property type="entry name" value="ThiF"/>
    <property type="match status" value="1"/>
</dbReference>
<dbReference type="Proteomes" id="UP000563094">
    <property type="component" value="Unassembled WGS sequence"/>
</dbReference>
<dbReference type="PANTHER" id="PTHR10953">
    <property type="entry name" value="UBIQUITIN-ACTIVATING ENZYME E1"/>
    <property type="match status" value="1"/>
</dbReference>
<evidence type="ECO:0000256" key="7">
    <source>
        <dbReference type="ARBA" id="ARBA00063809"/>
    </source>
</evidence>
<evidence type="ECO:0000256" key="3">
    <source>
        <dbReference type="ARBA" id="ARBA00022741"/>
    </source>
</evidence>
<dbReference type="PROSITE" id="PS50206">
    <property type="entry name" value="RHODANESE_3"/>
    <property type="match status" value="1"/>
</dbReference>
<feature type="domain" description="Rhodanese" evidence="13">
    <location>
        <begin position="270"/>
        <end position="359"/>
    </location>
</feature>
<dbReference type="GO" id="GO:0004792">
    <property type="term" value="F:thiosulfate-cyanide sulfurtransferase activity"/>
    <property type="evidence" value="ECO:0007669"/>
    <property type="project" value="TreeGrafter"/>
</dbReference>
<sequence>MENRYTRQVQLPGFGAEAQEKLQRAKVLVVGAGGLGVPVLQYLTGMGVGTIGVVDGDTVSLTNLHRQILFSDAHVGSLKVQVAVTRLQGQNPEVAFTAYPTFLTVENAVELVQEYDLVIDATDSFEARYLINDVCVLLHKPFVYGALHQFEGQVSVFNYLGGPTYRCLYPAPPSAQEIPDCNTAGVLGVVPGLIGCHQALEAVKVITGIAAPLSGYLLMFDFLNQSQYKVKLKAKQENQTVRQLLPSYSLAGCATVRQLSVEELHQWLTQGKDVLLLDVRETEEHQQGHLARAQLLPLSRLSAALDSLPRRGILLTICQKGSRSQKAAELISQACPALEVYSIAGGMDHWRQKFGNLKLVQWQA</sequence>
<keyword evidence="15" id="KW-1185">Reference proteome</keyword>
<comment type="function">
    <text evidence="6">Catalyzes the adenylation by ATP of the carboxyl group of the C-terminal glycine of sulfur carrier protein MoaD.</text>
</comment>
<gene>
    <name evidence="14" type="ORF">FHS90_003505</name>
</gene>
<dbReference type="CDD" id="cd00757">
    <property type="entry name" value="ThiF_MoeB_HesA_family"/>
    <property type="match status" value="1"/>
</dbReference>
<evidence type="ECO:0000256" key="4">
    <source>
        <dbReference type="ARBA" id="ARBA00022840"/>
    </source>
</evidence>
<dbReference type="EMBL" id="JACJIQ010000015">
    <property type="protein sequence ID" value="MBA9078775.1"/>
    <property type="molecule type" value="Genomic_DNA"/>
</dbReference>
<reference evidence="14 15" key="1">
    <citation type="submission" date="2020-08" db="EMBL/GenBank/DDBJ databases">
        <title>Genomic Encyclopedia of Type Strains, Phase IV (KMG-IV): sequencing the most valuable type-strain genomes for metagenomic binning, comparative biology and taxonomic classification.</title>
        <authorList>
            <person name="Goeker M."/>
        </authorList>
    </citation>
    <scope>NUCLEOTIDE SEQUENCE [LARGE SCALE GENOMIC DNA]</scope>
    <source>
        <strain evidence="14 15">DSM 29854</strain>
    </source>
</reference>